<evidence type="ECO:0000313" key="3">
    <source>
        <dbReference type="Proteomes" id="UP000019132"/>
    </source>
</evidence>
<sequence>MEVLTSEKNQDDNGPNSEVALTEPQADQSERTDWLLPSSVLEELESLTSLKRSILEQLTILEERIEEFHSAIVDSPSLTVNELCREILLMEYRVGSLQIENMELQMARKFKNTEIDDSWGAINPQAKNGSDDTDGMLAKKHLEPLKMPLLNQASPKFSAIQPPKLATTTEEGSPSLENVSQRGSPRNTLGFMEDLRDRLYSRKSRHGDTASRQPSMNEIPSARKQWGIHLTSTALPYIRLKKKSPPSDVSSSPSNAQAVAMSAPKWNASTTAPYLRVLKHRRKSHQSAKKAAVPNMSSQKKGKLEHLPAT</sequence>
<dbReference type="OMA" id="QSERTDW"/>
<dbReference type="HOGENOM" id="CLU_898578_0_0_1"/>
<dbReference type="InParanoid" id="K3WAL2"/>
<dbReference type="Proteomes" id="UP000019132">
    <property type="component" value="Unassembled WGS sequence"/>
</dbReference>
<keyword evidence="3" id="KW-1185">Reference proteome</keyword>
<protein>
    <submittedName>
        <fullName evidence="2">Uncharacterized protein</fullName>
    </submittedName>
</protein>
<dbReference type="EnsemblProtists" id="PYU1_T002003">
    <property type="protein sequence ID" value="PYU1_T002003"/>
    <property type="gene ID" value="PYU1_G002001"/>
</dbReference>
<feature type="region of interest" description="Disordered" evidence="1">
    <location>
        <begin position="165"/>
        <end position="190"/>
    </location>
</feature>
<feature type="compositionally biased region" description="Basic residues" evidence="1">
    <location>
        <begin position="277"/>
        <end position="288"/>
    </location>
</feature>
<reference evidence="3" key="1">
    <citation type="journal article" date="2010" name="Genome Biol.">
        <title>Genome sequence of the necrotrophic plant pathogen Pythium ultimum reveals original pathogenicity mechanisms and effector repertoire.</title>
        <authorList>
            <person name="Levesque C.A."/>
            <person name="Brouwer H."/>
            <person name="Cano L."/>
            <person name="Hamilton J.P."/>
            <person name="Holt C."/>
            <person name="Huitema E."/>
            <person name="Raffaele S."/>
            <person name="Robideau G.P."/>
            <person name="Thines M."/>
            <person name="Win J."/>
            <person name="Zerillo M.M."/>
            <person name="Beakes G.W."/>
            <person name="Boore J.L."/>
            <person name="Busam D."/>
            <person name="Dumas B."/>
            <person name="Ferriera S."/>
            <person name="Fuerstenberg S.I."/>
            <person name="Gachon C.M."/>
            <person name="Gaulin E."/>
            <person name="Govers F."/>
            <person name="Grenville-Briggs L."/>
            <person name="Horner N."/>
            <person name="Hostetler J."/>
            <person name="Jiang R.H."/>
            <person name="Johnson J."/>
            <person name="Krajaejun T."/>
            <person name="Lin H."/>
            <person name="Meijer H.J."/>
            <person name="Moore B."/>
            <person name="Morris P."/>
            <person name="Phuntmart V."/>
            <person name="Puiu D."/>
            <person name="Shetty J."/>
            <person name="Stajich J.E."/>
            <person name="Tripathy S."/>
            <person name="Wawra S."/>
            <person name="van West P."/>
            <person name="Whitty B.R."/>
            <person name="Coutinho P.M."/>
            <person name="Henrissat B."/>
            <person name="Martin F."/>
            <person name="Thomas P.D."/>
            <person name="Tyler B.M."/>
            <person name="De Vries R.P."/>
            <person name="Kamoun S."/>
            <person name="Yandell M."/>
            <person name="Tisserat N."/>
            <person name="Buell C.R."/>
        </authorList>
    </citation>
    <scope>NUCLEOTIDE SEQUENCE</scope>
    <source>
        <strain evidence="3">DAOM:BR144</strain>
    </source>
</reference>
<name>K3WAL2_GLOUD</name>
<organism evidence="2 3">
    <name type="scientific">Globisporangium ultimum (strain ATCC 200006 / CBS 805.95 / DAOM BR144)</name>
    <name type="common">Pythium ultimum</name>
    <dbReference type="NCBI Taxonomy" id="431595"/>
    <lineage>
        <taxon>Eukaryota</taxon>
        <taxon>Sar</taxon>
        <taxon>Stramenopiles</taxon>
        <taxon>Oomycota</taxon>
        <taxon>Peronosporomycetes</taxon>
        <taxon>Pythiales</taxon>
        <taxon>Pythiaceae</taxon>
        <taxon>Globisporangium</taxon>
    </lineage>
</organism>
<evidence type="ECO:0000256" key="1">
    <source>
        <dbReference type="SAM" id="MobiDB-lite"/>
    </source>
</evidence>
<reference evidence="2" key="3">
    <citation type="submission" date="2015-02" db="UniProtKB">
        <authorList>
            <consortium name="EnsemblProtists"/>
        </authorList>
    </citation>
    <scope>IDENTIFICATION</scope>
    <source>
        <strain evidence="2">DAOM BR144</strain>
    </source>
</reference>
<reference evidence="3" key="2">
    <citation type="submission" date="2010-04" db="EMBL/GenBank/DDBJ databases">
        <authorList>
            <person name="Buell R."/>
            <person name="Hamilton J."/>
            <person name="Hostetler J."/>
        </authorList>
    </citation>
    <scope>NUCLEOTIDE SEQUENCE [LARGE SCALE GENOMIC DNA]</scope>
    <source>
        <strain evidence="3">DAOM:BR144</strain>
    </source>
</reference>
<dbReference type="AlphaFoldDB" id="K3WAL2"/>
<feature type="region of interest" description="Disordered" evidence="1">
    <location>
        <begin position="203"/>
        <end position="224"/>
    </location>
</feature>
<feature type="compositionally biased region" description="Polar residues" evidence="1">
    <location>
        <begin position="166"/>
        <end position="187"/>
    </location>
</feature>
<dbReference type="VEuPathDB" id="FungiDB:PYU1_G002001"/>
<proteinExistence type="predicted"/>
<feature type="region of interest" description="Disordered" evidence="1">
    <location>
        <begin position="242"/>
        <end position="310"/>
    </location>
</feature>
<feature type="region of interest" description="Disordered" evidence="1">
    <location>
        <begin position="1"/>
        <end position="31"/>
    </location>
</feature>
<dbReference type="EMBL" id="GL376634">
    <property type="status" value="NOT_ANNOTATED_CDS"/>
    <property type="molecule type" value="Genomic_DNA"/>
</dbReference>
<evidence type="ECO:0000313" key="2">
    <source>
        <dbReference type="EnsemblProtists" id="PYU1_T002003"/>
    </source>
</evidence>
<dbReference type="eggNOG" id="KOG0242">
    <property type="taxonomic scope" value="Eukaryota"/>
</dbReference>
<accession>K3WAL2</accession>